<evidence type="ECO:0000313" key="2">
    <source>
        <dbReference type="EMBL" id="SMA50547.1"/>
    </source>
</evidence>
<gene>
    <name evidence="2" type="ORF">EHSB41UT_04358</name>
</gene>
<feature type="transmembrane region" description="Helical" evidence="1">
    <location>
        <begin position="241"/>
        <end position="259"/>
    </location>
</feature>
<sequence length="387" mass="41389">MPADFLITLLLAAPALAVWLCIRFPLLDRLGAAPLCFALGFSLGQILEALTGTTSFRPLAGEALGIVIAFALPMLLFSSDLRAWVRLARTTLLSMALAMLSVATLAVVLSLLFPHIVDELPAVASMAVGNFTGSLVNGATIKTAINASHESFTLVYGYDVLISSFYLLFLITFAHRFCQWLLPRFQGVANMPDNEDDSSLFEKPGMLLDKKVWKGLSLPLVVNLGIIGLTLVITQPLKGEVSSAVAVVALTVFSLVASLNTRLRTTKGTYALGNYLILAFLALSGAMLNEEILEKATLALLLFFIALAGGAFLLHLLLCRLLKIDADTFLITSVASILSPPFVPLAASVMKNKTLLLSGISAGVLGYACGNLLGLMTFWIIQRAITL</sequence>
<evidence type="ECO:0000313" key="3">
    <source>
        <dbReference type="Proteomes" id="UP000196573"/>
    </source>
</evidence>
<accession>A0A1X7AT29</accession>
<feature type="transmembrane region" description="Helical" evidence="1">
    <location>
        <begin position="271"/>
        <end position="288"/>
    </location>
</feature>
<dbReference type="Proteomes" id="UP000196573">
    <property type="component" value="Unassembled WGS sequence"/>
</dbReference>
<dbReference type="EMBL" id="FWPT01000013">
    <property type="protein sequence ID" value="SMA50547.1"/>
    <property type="molecule type" value="Genomic_DNA"/>
</dbReference>
<protein>
    <recommendedName>
        <fullName evidence="4">DUF819 family protein</fullName>
    </recommendedName>
</protein>
<keyword evidence="1" id="KW-0472">Membrane</keyword>
<dbReference type="OrthoDB" id="653763at2"/>
<evidence type="ECO:0008006" key="4">
    <source>
        <dbReference type="Google" id="ProtNLM"/>
    </source>
</evidence>
<reference evidence="2 3" key="1">
    <citation type="submission" date="2017-03" db="EMBL/GenBank/DDBJ databases">
        <authorList>
            <person name="Afonso C.L."/>
            <person name="Miller P.J."/>
            <person name="Scott M.A."/>
            <person name="Spackman E."/>
            <person name="Goraichik I."/>
            <person name="Dimitrov K.M."/>
            <person name="Suarez D.L."/>
            <person name="Swayne D.E."/>
        </authorList>
    </citation>
    <scope>NUCLEOTIDE SEQUENCE [LARGE SCALE GENOMIC DNA]</scope>
    <source>
        <strain evidence="2">SB41UT1</strain>
    </source>
</reference>
<feature type="transmembrane region" description="Helical" evidence="1">
    <location>
        <begin position="216"/>
        <end position="235"/>
    </location>
</feature>
<dbReference type="InterPro" id="IPR008537">
    <property type="entry name" value="DUF819"/>
</dbReference>
<keyword evidence="1" id="KW-1133">Transmembrane helix</keyword>
<organism evidence="2 3">
    <name type="scientific">Parendozoicomonas haliclonae</name>
    <dbReference type="NCBI Taxonomy" id="1960125"/>
    <lineage>
        <taxon>Bacteria</taxon>
        <taxon>Pseudomonadati</taxon>
        <taxon>Pseudomonadota</taxon>
        <taxon>Gammaproteobacteria</taxon>
        <taxon>Oceanospirillales</taxon>
        <taxon>Endozoicomonadaceae</taxon>
        <taxon>Parendozoicomonas</taxon>
    </lineage>
</organism>
<feature type="transmembrane region" description="Helical" evidence="1">
    <location>
        <begin position="90"/>
        <end position="113"/>
    </location>
</feature>
<evidence type="ECO:0000256" key="1">
    <source>
        <dbReference type="SAM" id="Phobius"/>
    </source>
</evidence>
<name>A0A1X7AT29_9GAMM</name>
<feature type="transmembrane region" description="Helical" evidence="1">
    <location>
        <begin position="59"/>
        <end position="78"/>
    </location>
</feature>
<feature type="transmembrane region" description="Helical" evidence="1">
    <location>
        <begin position="329"/>
        <end position="349"/>
    </location>
</feature>
<dbReference type="Pfam" id="PF05684">
    <property type="entry name" value="DUF819"/>
    <property type="match status" value="1"/>
</dbReference>
<keyword evidence="3" id="KW-1185">Reference proteome</keyword>
<dbReference type="PANTHER" id="PTHR34289:SF8">
    <property type="entry name" value="DUF819 DOMAIN-CONTAINING PROTEIN"/>
    <property type="match status" value="1"/>
</dbReference>
<feature type="transmembrane region" description="Helical" evidence="1">
    <location>
        <begin position="300"/>
        <end position="322"/>
    </location>
</feature>
<dbReference type="RefSeq" id="WP_087112981.1">
    <property type="nucleotide sequence ID" value="NZ_CBCSCN010000016.1"/>
</dbReference>
<dbReference type="AlphaFoldDB" id="A0A1X7AT29"/>
<feature type="transmembrane region" description="Helical" evidence="1">
    <location>
        <begin position="355"/>
        <end position="381"/>
    </location>
</feature>
<proteinExistence type="predicted"/>
<feature type="transmembrane region" description="Helical" evidence="1">
    <location>
        <begin position="155"/>
        <end position="174"/>
    </location>
</feature>
<dbReference type="PANTHER" id="PTHR34289">
    <property type="entry name" value="PROTEIN, PUTATIVE (DUF819)-RELATED"/>
    <property type="match status" value="1"/>
</dbReference>
<keyword evidence="1" id="KW-0812">Transmembrane</keyword>